<feature type="site" description="Important for catalytic activity, responsible for pKa modulation of the active site Glu and correct orientation of both the proton donor and substrate" evidence="6">
    <location>
        <position position="164"/>
    </location>
</feature>
<proteinExistence type="inferred from homology"/>
<evidence type="ECO:0000256" key="8">
    <source>
        <dbReference type="SAM" id="SignalP"/>
    </source>
</evidence>
<feature type="chain" id="PRO_5041424125" evidence="8">
    <location>
        <begin position="29"/>
        <end position="465"/>
    </location>
</feature>
<dbReference type="Pfam" id="PF04616">
    <property type="entry name" value="Glyco_hydro_43"/>
    <property type="match status" value="1"/>
</dbReference>
<dbReference type="Proteomes" id="UP001165405">
    <property type="component" value="Unassembled WGS sequence"/>
</dbReference>
<sequence>MPHLRRPRRGRLAALGAALAFMVGSLLASPATALEGQTRLHDPSIIKVNGCYYAYTTGFENDPANPSGSIMVYRTCQSTPAGGWQKVGNVWESTPAWVTQAHGGTTPPNIWAPDINYFDGEYHLYYGTAIWGVDHAAMGLLTAPSPTGPWTDRGMVTDVNYPIDPDVVRGEDGRMYLAWGSFGGIYLHVLDESTGKLSTTDHNLWHLATHMEGASIVQDGGYFYLLAPTGTCCNGTSSGYNTVVGRAISVTGPYVDQSGRNLVDGSTTVILRGAWPRVAAGGGDVYTDGTDRYLAYHYYDADNGGRETLDIRQLSFTGGWPILEAPLGKSAVVLQTRHSQLCADVWFASTTAGAEVRQGSCNGGGNQLWQTSRGGNTYEFRAAHSGQCLEIAGYSTTQGATANQWTCNGGNNQKWERIPVIGAYSMLRNVATGQCLEVFGNNTASGTVLSQWPCNGGNNQLWLMD</sequence>
<dbReference type="InterPro" id="IPR023296">
    <property type="entry name" value="Glyco_hydro_beta-prop_sf"/>
</dbReference>
<evidence type="ECO:0000313" key="11">
    <source>
        <dbReference type="Proteomes" id="UP001165405"/>
    </source>
</evidence>
<evidence type="ECO:0000256" key="2">
    <source>
        <dbReference type="ARBA" id="ARBA00009865"/>
    </source>
</evidence>
<dbReference type="Gene3D" id="2.80.10.50">
    <property type="match status" value="3"/>
</dbReference>
<evidence type="ECO:0000256" key="3">
    <source>
        <dbReference type="ARBA" id="ARBA00022801"/>
    </source>
</evidence>
<dbReference type="InterPro" id="IPR000772">
    <property type="entry name" value="Ricin_B_lectin"/>
</dbReference>
<dbReference type="AlphaFoldDB" id="A0AA41U997"/>
<keyword evidence="8" id="KW-0732">Signal</keyword>
<dbReference type="RefSeq" id="WP_236089165.1">
    <property type="nucleotide sequence ID" value="NZ_JAKGSG010000029.1"/>
</dbReference>
<comment type="pathway">
    <text evidence="1">Glycan metabolism; L-arabinan degradation.</text>
</comment>
<keyword evidence="4 7" id="KW-0326">Glycosidase</keyword>
<evidence type="ECO:0000256" key="6">
    <source>
        <dbReference type="PIRSR" id="PIRSR606710-2"/>
    </source>
</evidence>
<dbReference type="PROSITE" id="PS50231">
    <property type="entry name" value="RICIN_B_LECTIN"/>
    <property type="match status" value="1"/>
</dbReference>
<evidence type="ECO:0000256" key="1">
    <source>
        <dbReference type="ARBA" id="ARBA00004834"/>
    </source>
</evidence>
<feature type="domain" description="Ricin B lectin" evidence="9">
    <location>
        <begin position="330"/>
        <end position="465"/>
    </location>
</feature>
<dbReference type="Gene3D" id="2.115.10.20">
    <property type="entry name" value="Glycosyl hydrolase domain, family 43"/>
    <property type="match status" value="1"/>
</dbReference>
<comment type="caution">
    <text evidence="10">The sequence shown here is derived from an EMBL/GenBank/DDBJ whole genome shotgun (WGS) entry which is preliminary data.</text>
</comment>
<evidence type="ECO:0000313" key="10">
    <source>
        <dbReference type="EMBL" id="MCF4121367.1"/>
    </source>
</evidence>
<dbReference type="GO" id="GO:0004553">
    <property type="term" value="F:hydrolase activity, hydrolyzing O-glycosyl compounds"/>
    <property type="evidence" value="ECO:0007669"/>
    <property type="project" value="InterPro"/>
</dbReference>
<dbReference type="InterPro" id="IPR035992">
    <property type="entry name" value="Ricin_B-like_lectins"/>
</dbReference>
<evidence type="ECO:0000256" key="7">
    <source>
        <dbReference type="RuleBase" id="RU361187"/>
    </source>
</evidence>
<dbReference type="CDD" id="cd08998">
    <property type="entry name" value="GH43_Arb43a-like"/>
    <property type="match status" value="1"/>
</dbReference>
<dbReference type="GO" id="GO:0005975">
    <property type="term" value="P:carbohydrate metabolic process"/>
    <property type="evidence" value="ECO:0007669"/>
    <property type="project" value="InterPro"/>
</dbReference>
<evidence type="ECO:0000256" key="5">
    <source>
        <dbReference type="PIRSR" id="PIRSR606710-1"/>
    </source>
</evidence>
<feature type="signal peptide" evidence="8">
    <location>
        <begin position="1"/>
        <end position="28"/>
    </location>
</feature>
<dbReference type="InterPro" id="IPR006710">
    <property type="entry name" value="Glyco_hydro_43"/>
</dbReference>
<dbReference type="CDD" id="cd00161">
    <property type="entry name" value="beta-trefoil_Ricin-like"/>
    <property type="match status" value="1"/>
</dbReference>
<protein>
    <submittedName>
        <fullName evidence="10">Family 43 glycosylhydrolase</fullName>
    </submittedName>
</protein>
<reference evidence="10" key="1">
    <citation type="submission" date="2022-01" db="EMBL/GenBank/DDBJ databases">
        <title>Antribacter sp. nov., isolated from Guizhou of China.</title>
        <authorList>
            <person name="Chengliang C."/>
            <person name="Ya Z."/>
        </authorList>
    </citation>
    <scope>NUCLEOTIDE SEQUENCE</scope>
    <source>
        <strain evidence="10">KLBMP 9083</strain>
    </source>
</reference>
<dbReference type="EMBL" id="JAKGSG010000029">
    <property type="protein sequence ID" value="MCF4121367.1"/>
    <property type="molecule type" value="Genomic_DNA"/>
</dbReference>
<dbReference type="Pfam" id="PF00652">
    <property type="entry name" value="Ricin_B_lectin"/>
    <property type="match status" value="1"/>
</dbReference>
<organism evidence="10 11">
    <name type="scientific">Antribacter soli</name>
    <dbReference type="NCBI Taxonomy" id="2910976"/>
    <lineage>
        <taxon>Bacteria</taxon>
        <taxon>Bacillati</taxon>
        <taxon>Actinomycetota</taxon>
        <taxon>Actinomycetes</taxon>
        <taxon>Micrococcales</taxon>
        <taxon>Promicromonosporaceae</taxon>
        <taxon>Antribacter</taxon>
    </lineage>
</organism>
<feature type="active site" description="Proton acceptor" evidence="5">
    <location>
        <position position="42"/>
    </location>
</feature>
<dbReference type="SMART" id="SM00458">
    <property type="entry name" value="RICIN"/>
    <property type="match status" value="1"/>
</dbReference>
<dbReference type="SUPFAM" id="SSF50370">
    <property type="entry name" value="Ricin B-like lectins"/>
    <property type="match status" value="1"/>
</dbReference>
<dbReference type="SUPFAM" id="SSF75005">
    <property type="entry name" value="Arabinanase/levansucrase/invertase"/>
    <property type="match status" value="1"/>
</dbReference>
<dbReference type="PANTHER" id="PTHR43301:SF3">
    <property type="entry name" value="ARABINAN ENDO-1,5-ALPHA-L-ARABINOSIDASE A-RELATED"/>
    <property type="match status" value="1"/>
</dbReference>
<accession>A0AA41U997</accession>
<keyword evidence="11" id="KW-1185">Reference proteome</keyword>
<evidence type="ECO:0000259" key="9">
    <source>
        <dbReference type="SMART" id="SM00458"/>
    </source>
</evidence>
<keyword evidence="3 7" id="KW-0378">Hydrolase</keyword>
<evidence type="ECO:0000256" key="4">
    <source>
        <dbReference type="ARBA" id="ARBA00023295"/>
    </source>
</evidence>
<name>A0AA41U997_9MICO</name>
<comment type="similarity">
    <text evidence="2 7">Belongs to the glycosyl hydrolase 43 family.</text>
</comment>
<feature type="active site" description="Proton donor" evidence="5">
    <location>
        <position position="212"/>
    </location>
</feature>
<dbReference type="InterPro" id="IPR050727">
    <property type="entry name" value="GH43_arabinanases"/>
</dbReference>
<gene>
    <name evidence="10" type="ORF">L1785_10270</name>
</gene>
<dbReference type="PANTHER" id="PTHR43301">
    <property type="entry name" value="ARABINAN ENDO-1,5-ALPHA-L-ARABINOSIDASE"/>
    <property type="match status" value="1"/>
</dbReference>